<dbReference type="RefSeq" id="WP_079326171.1">
    <property type="nucleotide sequence ID" value="NZ_MXAP01000097.1"/>
</dbReference>
<sequence length="60" mass="6791">MNRLDRLKSLPCVQCHAPPPSDPCHANWAEFGKGMGTKSDDEYTIPLCRKCHQELDTYQG</sequence>
<evidence type="ECO:0000313" key="1">
    <source>
        <dbReference type="EMBL" id="OPH36281.1"/>
    </source>
</evidence>
<dbReference type="InterPro" id="IPR010373">
    <property type="entry name" value="DUF968"/>
</dbReference>
<dbReference type="SUPFAM" id="SSF48695">
    <property type="entry name" value="Multiheme cytochromes"/>
    <property type="match status" value="1"/>
</dbReference>
<gene>
    <name evidence="1" type="ORF">B5J93_09490</name>
    <name evidence="2" type="ORF">NCTC11012_00232</name>
</gene>
<dbReference type="EMBL" id="UGQF01000001">
    <property type="protein sequence ID" value="STZ02009.1"/>
    <property type="molecule type" value="Genomic_DNA"/>
</dbReference>
<dbReference type="AlphaFoldDB" id="A0A378QM88"/>
<dbReference type="EMBL" id="MXAP01000097">
    <property type="protein sequence ID" value="OPH36281.1"/>
    <property type="molecule type" value="Genomic_DNA"/>
</dbReference>
<reference evidence="2 4" key="2">
    <citation type="submission" date="2018-06" db="EMBL/GenBank/DDBJ databases">
        <authorList>
            <consortium name="Pathogen Informatics"/>
            <person name="Doyle S."/>
        </authorList>
    </citation>
    <scope>NUCLEOTIDE SEQUENCE [LARGE SCALE GENOMIC DNA]</scope>
    <source>
        <strain evidence="2 4">NCTC11012</strain>
    </source>
</reference>
<evidence type="ECO:0000313" key="4">
    <source>
        <dbReference type="Proteomes" id="UP000254618"/>
    </source>
</evidence>
<dbReference type="InterPro" id="IPR036280">
    <property type="entry name" value="Multihaem_cyt_sf"/>
</dbReference>
<dbReference type="Proteomes" id="UP000190777">
    <property type="component" value="Unassembled WGS sequence"/>
</dbReference>
<accession>A0A378QM88</accession>
<protein>
    <submittedName>
        <fullName evidence="2">Protein of uncharacterized function (DUF968)</fullName>
    </submittedName>
</protein>
<name>A0A378QM88_9GAMM</name>
<dbReference type="Proteomes" id="UP000254618">
    <property type="component" value="Unassembled WGS sequence"/>
</dbReference>
<evidence type="ECO:0000313" key="2">
    <source>
        <dbReference type="EMBL" id="STZ02009.1"/>
    </source>
</evidence>
<evidence type="ECO:0000313" key="3">
    <source>
        <dbReference type="Proteomes" id="UP000190777"/>
    </source>
</evidence>
<proteinExistence type="predicted"/>
<dbReference type="Gene3D" id="3.30.50.20">
    <property type="entry name" value="prophage-derive protein ybcO"/>
    <property type="match status" value="1"/>
</dbReference>
<organism evidence="2 4">
    <name type="scientific">Moraxella equi</name>
    <dbReference type="NCBI Taxonomy" id="60442"/>
    <lineage>
        <taxon>Bacteria</taxon>
        <taxon>Pseudomonadati</taxon>
        <taxon>Pseudomonadota</taxon>
        <taxon>Gammaproteobacteria</taxon>
        <taxon>Moraxellales</taxon>
        <taxon>Moraxellaceae</taxon>
        <taxon>Moraxella</taxon>
    </lineage>
</organism>
<keyword evidence="3" id="KW-1185">Reference proteome</keyword>
<dbReference type="Pfam" id="PF06147">
    <property type="entry name" value="DUF968"/>
    <property type="match status" value="1"/>
</dbReference>
<reference evidence="1 3" key="1">
    <citation type="submission" date="2017-03" db="EMBL/GenBank/DDBJ databases">
        <title>Draft genome sequence of Moraxella equi CCUG 4950T type strain.</title>
        <authorList>
            <person name="Salva-Serra F."/>
            <person name="Engstrom-Jakobsson H."/>
            <person name="Thorell K."/>
            <person name="Jaen-Luchoro D."/>
            <person name="Gonzales-Siles L."/>
            <person name="Karlsson R."/>
            <person name="Yazdan S."/>
            <person name="Boulund F."/>
            <person name="Johnning A."/>
            <person name="Engstrand L."/>
            <person name="Kristiansson E."/>
            <person name="Moore E."/>
        </authorList>
    </citation>
    <scope>NUCLEOTIDE SEQUENCE [LARGE SCALE GENOMIC DNA]</scope>
    <source>
        <strain evidence="1 3">CCUG 4950</strain>
    </source>
</reference>